<dbReference type="GeneID" id="5326195"/>
<dbReference type="STRING" id="406327.Mevan_0713"/>
<name>A6UQ47_METVS</name>
<accession>A6UQ47</accession>
<dbReference type="Proteomes" id="UP000001107">
    <property type="component" value="Chromosome"/>
</dbReference>
<reference evidence="1" key="1">
    <citation type="submission" date="2007-06" db="EMBL/GenBank/DDBJ databases">
        <title>Complete sequence of Methanococcus vannielii SB.</title>
        <authorList>
            <consortium name="US DOE Joint Genome Institute"/>
            <person name="Copeland A."/>
            <person name="Lucas S."/>
            <person name="Lapidus A."/>
            <person name="Barry K."/>
            <person name="Glavina del Rio T."/>
            <person name="Dalin E."/>
            <person name="Tice H."/>
            <person name="Pitluck S."/>
            <person name="Chain P."/>
            <person name="Malfatti S."/>
            <person name="Shin M."/>
            <person name="Vergez L."/>
            <person name="Schmutz J."/>
            <person name="Larimer F."/>
            <person name="Land M."/>
            <person name="Hauser L."/>
            <person name="Kyrpides N."/>
            <person name="Anderson I."/>
            <person name="Sieprawska-Lupa M."/>
            <person name="Whitman W.B."/>
            <person name="Richardson P."/>
        </authorList>
    </citation>
    <scope>NUCLEOTIDE SEQUENCE [LARGE SCALE GENOMIC DNA]</scope>
    <source>
        <strain evidence="1">SB</strain>
    </source>
</reference>
<evidence type="ECO:0000313" key="2">
    <source>
        <dbReference type="Proteomes" id="UP000001107"/>
    </source>
</evidence>
<dbReference type="AlphaFoldDB" id="A6UQ47"/>
<sequence length="69" mass="8008">MTNYINKLKQIKTAIEYMEDRGYSINVTHNTDPILQIGNQKANFIIKNTIGNVKVHYINTAKLLLKMRD</sequence>
<keyword evidence="2" id="KW-1185">Reference proteome</keyword>
<gene>
    <name evidence="1" type="ordered locus">Mevan_0713</name>
</gene>
<protein>
    <submittedName>
        <fullName evidence="1">Uncharacterized protein</fullName>
    </submittedName>
</protein>
<organism evidence="1 2">
    <name type="scientific">Methanococcus vannielii (strain ATCC 35089 / DSM 1224 / JCM 13029 / OCM 148 / SB)</name>
    <dbReference type="NCBI Taxonomy" id="406327"/>
    <lineage>
        <taxon>Archaea</taxon>
        <taxon>Methanobacteriati</taxon>
        <taxon>Methanobacteriota</taxon>
        <taxon>Methanomada group</taxon>
        <taxon>Methanococci</taxon>
        <taxon>Methanococcales</taxon>
        <taxon>Methanococcaceae</taxon>
        <taxon>Methanococcus</taxon>
    </lineage>
</organism>
<dbReference type="KEGG" id="mvn:Mevan_0713"/>
<dbReference type="eggNOG" id="arCOG06675">
    <property type="taxonomic scope" value="Archaea"/>
</dbReference>
<dbReference type="HOGENOM" id="CLU_203615_0_0_2"/>
<proteinExistence type="predicted"/>
<evidence type="ECO:0000313" key="1">
    <source>
        <dbReference type="EMBL" id="ABR54619.1"/>
    </source>
</evidence>
<dbReference type="EMBL" id="CP000742">
    <property type="protein sequence ID" value="ABR54619.1"/>
    <property type="molecule type" value="Genomic_DNA"/>
</dbReference>
<dbReference type="OrthoDB" id="59537at2157"/>
<dbReference type="RefSeq" id="WP_011972521.1">
    <property type="nucleotide sequence ID" value="NC_009634.1"/>
</dbReference>